<dbReference type="InterPro" id="IPR002470">
    <property type="entry name" value="Peptidase_S9A"/>
</dbReference>
<dbReference type="PANTHER" id="PTHR42881">
    <property type="entry name" value="PROLYL ENDOPEPTIDASE"/>
    <property type="match status" value="1"/>
</dbReference>
<dbReference type="InterPro" id="IPR051167">
    <property type="entry name" value="Prolyl_oligopep/macrocyclase"/>
</dbReference>
<dbReference type="GO" id="GO:0070012">
    <property type="term" value="F:oligopeptidase activity"/>
    <property type="evidence" value="ECO:0007669"/>
    <property type="project" value="TreeGrafter"/>
</dbReference>
<evidence type="ECO:0000256" key="3">
    <source>
        <dbReference type="ARBA" id="ARBA00011897"/>
    </source>
</evidence>
<evidence type="ECO:0000256" key="5">
    <source>
        <dbReference type="ARBA" id="ARBA00022801"/>
    </source>
</evidence>
<dbReference type="InterPro" id="IPR001375">
    <property type="entry name" value="Peptidase_S9_cat"/>
</dbReference>
<dbReference type="InterPro" id="IPR029058">
    <property type="entry name" value="AB_hydrolase_fold"/>
</dbReference>
<reference evidence="9" key="1">
    <citation type="submission" date="2018-06" db="EMBL/GenBank/DDBJ databases">
        <authorList>
            <person name="Zhirakovskaya E."/>
        </authorList>
    </citation>
    <scope>NUCLEOTIDE SEQUENCE</scope>
</reference>
<dbReference type="SUPFAM" id="SSF50993">
    <property type="entry name" value="Peptidase/esterase 'gauge' domain"/>
    <property type="match status" value="1"/>
</dbReference>
<dbReference type="PRINTS" id="PR00862">
    <property type="entry name" value="PROLIGOPTASE"/>
</dbReference>
<dbReference type="SUPFAM" id="SSF53474">
    <property type="entry name" value="alpha/beta-Hydrolases"/>
    <property type="match status" value="1"/>
</dbReference>
<dbReference type="GO" id="GO:0006508">
    <property type="term" value="P:proteolysis"/>
    <property type="evidence" value="ECO:0007669"/>
    <property type="project" value="UniProtKB-KW"/>
</dbReference>
<dbReference type="InterPro" id="IPR002471">
    <property type="entry name" value="Pept_S9_AS"/>
</dbReference>
<evidence type="ECO:0000256" key="6">
    <source>
        <dbReference type="ARBA" id="ARBA00022825"/>
    </source>
</evidence>
<organism evidence="9">
    <name type="scientific">hydrothermal vent metagenome</name>
    <dbReference type="NCBI Taxonomy" id="652676"/>
    <lineage>
        <taxon>unclassified sequences</taxon>
        <taxon>metagenomes</taxon>
        <taxon>ecological metagenomes</taxon>
    </lineage>
</organism>
<feature type="domain" description="Peptidase S9A N-terminal" evidence="8">
    <location>
        <begin position="28"/>
        <end position="421"/>
    </location>
</feature>
<evidence type="ECO:0000256" key="1">
    <source>
        <dbReference type="ARBA" id="ARBA00001070"/>
    </source>
</evidence>
<accession>A0A3B1E4E8</accession>
<dbReference type="EMBL" id="UOGK01000446">
    <property type="protein sequence ID" value="VAX40805.1"/>
    <property type="molecule type" value="Genomic_DNA"/>
</dbReference>
<gene>
    <name evidence="9" type="ORF">MNBD_PLANCTO03-364</name>
</gene>
<dbReference type="Gene3D" id="2.130.10.120">
    <property type="entry name" value="Prolyl oligopeptidase, N-terminal domain"/>
    <property type="match status" value="1"/>
</dbReference>
<dbReference type="EC" id="3.4.21.26" evidence="3"/>
<keyword evidence="6" id="KW-0720">Serine protease</keyword>
<evidence type="ECO:0000313" key="9">
    <source>
        <dbReference type="EMBL" id="VAX40805.1"/>
    </source>
</evidence>
<sequence length="698" mass="78097">MPHRLIFPLVAVFAAVALAQPTYPDSPRQSVTDDYHGVTIPDPYRWLEDESSPETQAWIAAQNELTFAHLDAIPARDRLVERLTELYNFERFGTPFEEAGRYFYTRNDGLQNQSVLYVADALDATPRVLIDPNQFTEDGTRALAGYRVSPDGRYIAYGISDGGSDWKIWQIMEIDSGQILDDRIQYTKFSSVSWDRDSSGFYYSRYPLGEDGEADDQQALIVYRHTLGTSQDADTLVYAAEDETHNAYASVTEDGRFLMLSHYKGYLANAVYYRYLDDSSGEVVPVFDAWDAKYNFLGNINDTLYFATTLDAPNQRIIAVDARNTGEIREIIPQQPEPIRGLSLVGKRLIVQYLADARSLVKVFGLDGTPIREVQLPGIGSVRGFGGHIDSPETFYAFSGFTQPGAIYRYDVETGESTLFRRPTVGFDLDAFETKQIFYESKDGTKIPMFLVYKKGLELNGDNPTLLYGYGGFNVSLTPRFSVSRLVWVEMGGIYAVANLRGGGEYGEDWHLAGTKANKQNVFDDFIAAAEWLIDEGYTSTPRLAIEGGSNGGLLVGASMTQRPDLFGACVPHVGVMDMLRYHLQSANARQWGDDFGIAENEEDFRYLWDYSPYHNLRDGACYPPTLVTTAEGDDRVSPWHSYKFAAMLQHAQGCDNPVLIRIETRAGHGGGKPLSKAIKETADIYAFLIKHLGMETN</sequence>
<dbReference type="Pfam" id="PF00326">
    <property type="entry name" value="Peptidase_S9"/>
    <property type="match status" value="1"/>
</dbReference>
<keyword evidence="4" id="KW-0645">Protease</keyword>
<evidence type="ECO:0000256" key="2">
    <source>
        <dbReference type="ARBA" id="ARBA00005228"/>
    </source>
</evidence>
<dbReference type="FunFam" id="3.40.50.1820:FF:000005">
    <property type="entry name" value="Prolyl endopeptidase"/>
    <property type="match status" value="1"/>
</dbReference>
<dbReference type="PANTHER" id="PTHR42881:SF2">
    <property type="entry name" value="PROLYL ENDOPEPTIDASE"/>
    <property type="match status" value="1"/>
</dbReference>
<protein>
    <recommendedName>
        <fullName evidence="3">prolyl oligopeptidase</fullName>
        <ecNumber evidence="3">3.4.21.26</ecNumber>
    </recommendedName>
</protein>
<comment type="catalytic activity">
    <reaction evidence="1">
        <text>Hydrolysis of Pro-|-Xaa &gt;&gt; Ala-|-Xaa in oligopeptides.</text>
        <dbReference type="EC" id="3.4.21.26"/>
    </reaction>
</comment>
<dbReference type="Gene3D" id="3.40.50.1820">
    <property type="entry name" value="alpha/beta hydrolase"/>
    <property type="match status" value="1"/>
</dbReference>
<dbReference type="GO" id="GO:0005829">
    <property type="term" value="C:cytosol"/>
    <property type="evidence" value="ECO:0007669"/>
    <property type="project" value="TreeGrafter"/>
</dbReference>
<feature type="domain" description="Peptidase S9 prolyl oligopeptidase catalytic" evidence="7">
    <location>
        <begin position="480"/>
        <end position="695"/>
    </location>
</feature>
<evidence type="ECO:0000256" key="4">
    <source>
        <dbReference type="ARBA" id="ARBA00022670"/>
    </source>
</evidence>
<dbReference type="PROSITE" id="PS00708">
    <property type="entry name" value="PRO_ENDOPEP_SER"/>
    <property type="match status" value="1"/>
</dbReference>
<dbReference type="AlphaFoldDB" id="A0A3B1E4E8"/>
<keyword evidence="5 9" id="KW-0378">Hydrolase</keyword>
<proteinExistence type="inferred from homology"/>
<dbReference type="Pfam" id="PF02897">
    <property type="entry name" value="Peptidase_S9_N"/>
    <property type="match status" value="1"/>
</dbReference>
<comment type="similarity">
    <text evidence="2">Belongs to the peptidase S9A family.</text>
</comment>
<dbReference type="InterPro" id="IPR023302">
    <property type="entry name" value="Pept_S9A_N"/>
</dbReference>
<evidence type="ECO:0000259" key="7">
    <source>
        <dbReference type="Pfam" id="PF00326"/>
    </source>
</evidence>
<evidence type="ECO:0000259" key="8">
    <source>
        <dbReference type="Pfam" id="PF02897"/>
    </source>
</evidence>
<dbReference type="GO" id="GO:0004252">
    <property type="term" value="F:serine-type endopeptidase activity"/>
    <property type="evidence" value="ECO:0007669"/>
    <property type="project" value="UniProtKB-EC"/>
</dbReference>
<name>A0A3B1E4E8_9ZZZZ</name>